<feature type="coiled-coil region" evidence="9">
    <location>
        <begin position="309"/>
        <end position="336"/>
    </location>
</feature>
<dbReference type="InterPro" id="IPR013655">
    <property type="entry name" value="PAS_fold_3"/>
</dbReference>
<dbReference type="SMART" id="SM00388">
    <property type="entry name" value="HisKA"/>
    <property type="match status" value="1"/>
</dbReference>
<dbReference type="CDD" id="cd00082">
    <property type="entry name" value="HisKA"/>
    <property type="match status" value="1"/>
</dbReference>
<dbReference type="InterPro" id="IPR003661">
    <property type="entry name" value="HisK_dim/P_dom"/>
</dbReference>
<evidence type="ECO:0000313" key="14">
    <source>
        <dbReference type="EMBL" id="SOY30418.1"/>
    </source>
</evidence>
<dbReference type="InterPro" id="IPR001610">
    <property type="entry name" value="PAC"/>
</dbReference>
<dbReference type="Pfam" id="PF02518">
    <property type="entry name" value="HATPase_c"/>
    <property type="match status" value="1"/>
</dbReference>
<dbReference type="InterPro" id="IPR036890">
    <property type="entry name" value="HATPase_C_sf"/>
</dbReference>
<reference evidence="14 15" key="1">
    <citation type="submission" date="2018-01" db="EMBL/GenBank/DDBJ databases">
        <authorList>
            <person name="Gaut B.S."/>
            <person name="Morton B.R."/>
            <person name="Clegg M.T."/>
            <person name="Duvall M.R."/>
        </authorList>
    </citation>
    <scope>NUCLEOTIDE SEQUENCE [LARGE SCALE GENOMIC DNA]</scope>
    <source>
        <strain evidence="14">GP69</strain>
    </source>
</reference>
<dbReference type="PRINTS" id="PR00344">
    <property type="entry name" value="BCTRLSENSOR"/>
</dbReference>
<keyword evidence="14" id="KW-0808">Transferase</keyword>
<dbReference type="InterPro" id="IPR000014">
    <property type="entry name" value="PAS"/>
</dbReference>
<dbReference type="EC" id="2.7.13.3" evidence="2"/>
<feature type="domain" description="PAS" evidence="12">
    <location>
        <begin position="255"/>
        <end position="330"/>
    </location>
</feature>
<evidence type="ECO:0000259" key="12">
    <source>
        <dbReference type="PROSITE" id="PS50112"/>
    </source>
</evidence>
<feature type="domain" description="Response regulatory" evidence="11">
    <location>
        <begin position="784"/>
        <end position="904"/>
    </location>
</feature>
<dbReference type="AlphaFoldDB" id="A0A2K4ZIW1"/>
<dbReference type="InterPro" id="IPR005467">
    <property type="entry name" value="His_kinase_dom"/>
</dbReference>
<keyword evidence="5 14" id="KW-0418">Kinase</keyword>
<dbReference type="NCBIfam" id="TIGR00229">
    <property type="entry name" value="sensory_box"/>
    <property type="match status" value="2"/>
</dbReference>
<comment type="catalytic activity">
    <reaction evidence="1">
        <text>ATP + protein L-histidine = ADP + protein N-phospho-L-histidine.</text>
        <dbReference type="EC" id="2.7.13.3"/>
    </reaction>
</comment>
<evidence type="ECO:0000256" key="2">
    <source>
        <dbReference type="ARBA" id="ARBA00012438"/>
    </source>
</evidence>
<dbReference type="SUPFAM" id="SSF47384">
    <property type="entry name" value="Homodimeric domain of signal transducing histidine kinase"/>
    <property type="match status" value="1"/>
</dbReference>
<protein>
    <recommendedName>
        <fullName evidence="3">Stage 0 sporulation protein A homolog</fullName>
        <ecNumber evidence="2">2.7.13.3</ecNumber>
    </recommendedName>
</protein>
<keyword evidence="4 8" id="KW-0597">Phosphoprotein</keyword>
<dbReference type="SUPFAM" id="SSF55874">
    <property type="entry name" value="ATPase domain of HSP90 chaperone/DNA topoisomerase II/histidine kinase"/>
    <property type="match status" value="1"/>
</dbReference>
<dbReference type="InterPro" id="IPR013656">
    <property type="entry name" value="PAS_4"/>
</dbReference>
<dbReference type="Pfam" id="PF00072">
    <property type="entry name" value="Response_reg"/>
    <property type="match status" value="2"/>
</dbReference>
<proteinExistence type="predicted"/>
<dbReference type="PANTHER" id="PTHR45339:SF1">
    <property type="entry name" value="HYBRID SIGNAL TRANSDUCTION HISTIDINE KINASE J"/>
    <property type="match status" value="1"/>
</dbReference>
<dbReference type="PROSITE" id="PS50109">
    <property type="entry name" value="HIS_KIN"/>
    <property type="match status" value="1"/>
</dbReference>
<dbReference type="Pfam" id="PF08447">
    <property type="entry name" value="PAS_3"/>
    <property type="match status" value="1"/>
</dbReference>
<dbReference type="Gene3D" id="3.40.50.2300">
    <property type="match status" value="2"/>
</dbReference>
<dbReference type="SUPFAM" id="SSF55785">
    <property type="entry name" value="PYP-like sensor domain (PAS domain)"/>
    <property type="match status" value="2"/>
</dbReference>
<feature type="domain" description="Response regulatory" evidence="11">
    <location>
        <begin position="925"/>
        <end position="1046"/>
    </location>
</feature>
<dbReference type="SMART" id="SM00448">
    <property type="entry name" value="REC"/>
    <property type="match status" value="2"/>
</dbReference>
<dbReference type="PROSITE" id="PS50113">
    <property type="entry name" value="PAC"/>
    <property type="match status" value="1"/>
</dbReference>
<evidence type="ECO:0000256" key="6">
    <source>
        <dbReference type="ARBA" id="ARBA00023012"/>
    </source>
</evidence>
<dbReference type="CDD" id="cd17546">
    <property type="entry name" value="REC_hyHK_CKI1_RcsC-like"/>
    <property type="match status" value="2"/>
</dbReference>
<evidence type="ECO:0000256" key="7">
    <source>
        <dbReference type="ARBA" id="ARBA00024867"/>
    </source>
</evidence>
<dbReference type="Proteomes" id="UP000236311">
    <property type="component" value="Unassembled WGS sequence"/>
</dbReference>
<dbReference type="SMART" id="SM00387">
    <property type="entry name" value="HATPase_c"/>
    <property type="match status" value="1"/>
</dbReference>
<dbReference type="InterPro" id="IPR004358">
    <property type="entry name" value="Sig_transdc_His_kin-like_C"/>
</dbReference>
<keyword evidence="15" id="KW-1185">Reference proteome</keyword>
<dbReference type="Gene3D" id="3.30.450.20">
    <property type="entry name" value="PAS domain"/>
    <property type="match status" value="2"/>
</dbReference>
<keyword evidence="9" id="KW-0175">Coiled coil</keyword>
<evidence type="ECO:0000259" key="11">
    <source>
        <dbReference type="PROSITE" id="PS50110"/>
    </source>
</evidence>
<dbReference type="PROSITE" id="PS50112">
    <property type="entry name" value="PAS"/>
    <property type="match status" value="1"/>
</dbReference>
<evidence type="ECO:0000259" key="13">
    <source>
        <dbReference type="PROSITE" id="PS50113"/>
    </source>
</evidence>
<feature type="modified residue" description="4-aspartylphosphate" evidence="8">
    <location>
        <position position="838"/>
    </location>
</feature>
<comment type="function">
    <text evidence="7">May play the central regulatory role in sporulation. It may be an element of the effector pathway responsible for the activation of sporulation genes in response to nutritional stress. Spo0A may act in concert with spo0H (a sigma factor) to control the expression of some genes that are critical to the sporulation process.</text>
</comment>
<organism evidence="14 15">
    <name type="scientific">Acetatifactor muris</name>
    <dbReference type="NCBI Taxonomy" id="879566"/>
    <lineage>
        <taxon>Bacteria</taxon>
        <taxon>Bacillati</taxon>
        <taxon>Bacillota</taxon>
        <taxon>Clostridia</taxon>
        <taxon>Lachnospirales</taxon>
        <taxon>Lachnospiraceae</taxon>
        <taxon>Acetatifactor</taxon>
    </lineage>
</organism>
<dbReference type="Pfam" id="PF00512">
    <property type="entry name" value="HisKA"/>
    <property type="match status" value="1"/>
</dbReference>
<dbReference type="PROSITE" id="PS50110">
    <property type="entry name" value="RESPONSE_REGULATORY"/>
    <property type="match status" value="2"/>
</dbReference>
<evidence type="ECO:0000313" key="15">
    <source>
        <dbReference type="Proteomes" id="UP000236311"/>
    </source>
</evidence>
<dbReference type="Gene3D" id="3.30.565.10">
    <property type="entry name" value="Histidine kinase-like ATPase, C-terminal domain"/>
    <property type="match status" value="1"/>
</dbReference>
<dbReference type="CDD" id="cd00130">
    <property type="entry name" value="PAS"/>
    <property type="match status" value="1"/>
</dbReference>
<dbReference type="EMBL" id="OFSM01000016">
    <property type="protein sequence ID" value="SOY30418.1"/>
    <property type="molecule type" value="Genomic_DNA"/>
</dbReference>
<gene>
    <name evidence="14" type="primary">luxQ_2</name>
    <name evidence="14" type="ORF">AMURIS_03145</name>
</gene>
<dbReference type="OrthoDB" id="9803190at2"/>
<name>A0A2K4ZIW1_9FIRM</name>
<dbReference type="InterPro" id="IPR003594">
    <property type="entry name" value="HATPase_dom"/>
</dbReference>
<dbReference type="Gene3D" id="1.10.287.130">
    <property type="match status" value="1"/>
</dbReference>
<evidence type="ECO:0000256" key="1">
    <source>
        <dbReference type="ARBA" id="ARBA00000085"/>
    </source>
</evidence>
<dbReference type="InterPro" id="IPR001789">
    <property type="entry name" value="Sig_transdc_resp-reg_receiver"/>
</dbReference>
<feature type="domain" description="PAC" evidence="13">
    <location>
        <begin position="197"/>
        <end position="254"/>
    </location>
</feature>
<dbReference type="SUPFAM" id="SSF52172">
    <property type="entry name" value="CheY-like"/>
    <property type="match status" value="2"/>
</dbReference>
<dbReference type="GO" id="GO:0000155">
    <property type="term" value="F:phosphorelay sensor kinase activity"/>
    <property type="evidence" value="ECO:0007669"/>
    <property type="project" value="InterPro"/>
</dbReference>
<dbReference type="InterPro" id="IPR000700">
    <property type="entry name" value="PAS-assoc_C"/>
</dbReference>
<dbReference type="SMART" id="SM00086">
    <property type="entry name" value="PAC"/>
    <property type="match status" value="2"/>
</dbReference>
<keyword evidence="6" id="KW-0902">Two-component regulatory system</keyword>
<feature type="domain" description="Histidine kinase" evidence="10">
    <location>
        <begin position="543"/>
        <end position="767"/>
    </location>
</feature>
<dbReference type="InterPro" id="IPR035965">
    <property type="entry name" value="PAS-like_dom_sf"/>
</dbReference>
<evidence type="ECO:0000256" key="5">
    <source>
        <dbReference type="ARBA" id="ARBA00022777"/>
    </source>
</evidence>
<sequence length="1047" mass="119162">MYHCHVHFYFTGQNCRVFEIIKESSRPENFTYTFAADEVPEKNAASEADVIVANLQGMDAVKTVRTLISGKSEEARLILVAERMQMDLLTGELPEIEDIWISPMTEEEIKFRFNRWQDRYKQDKDYWQTSHFFEATINNIPNLIWYKDKNGIHEKVNDSFCRTVNKTKEQVEGRGHAYIWDVEQDDPACIESEREVMTKKRTFVSEEIIKTGEGMRTLTTYKSPLYDIDGSVMGTVGVAIDVTQERAYEEEIVQKNRTLEALFTTIDCGVICHTIDGSRILSINRAALQILGYRTPEDLMEEGFDMIASSVLEEDREALQESIEDLKKEGDSVSVEYRIRHKSGDILHIMGNVKLIRENGELFYQRFLLDCTAQKQQEKQNERRQMELVKALSIDYSLVCYFDLETGSGRLLQDDEGRQIFGSVFDGNISLEESMGRYIEEFVYEEDQDMLRQASLPGKIKQELEEKMQYYVNYRVHGAEGVRYFQVKAVRAGAWDDETRGIVLGFRSVDDEIRSEMEQKRLLEDALLQANKASKAKSVFLSNMSHDIRTPMNAIVGFTALAITHVDHREQVEEYLKKIMTSGNHLLSLINDVLDMSRIESGKIHLEEKPCSLPDILHGLRNILQADINAKQLELYMDTVDVWDEEIYCDKLRLNQVLLNLLSNSVKYTGAGGIVSMRVTEKAGAPAGHAIYEFCIRDTGIGMSEEFVAHIFEPFEREENTTISGIQGTGLGMAITKNIVDMMNGTIEVKSEQGVGTEFRACFTFRLDTGVKEPYDIAELKNCRALVVDDDFNTCDSVSYMLQQIGMRAEWTLSGKEAVLRTHQALMRGDSYSVYIIDWLLPDMNGIEVTRRIRKEMGEEVPVIVLTAYDWSDIEDEAKEAGVTAFCSKPLFLSELRSCLRSVINAEEEEEEKEQEELVRHHTGRILLAEDVELNQEIAVAILGDAGFTTEVAENGRIAVEMLRKSQPGYYQLVLMDVQMPVMNGYEAAKAIRKLENRKLASIPIIAMTANAFEEDRKEALASGMNGHIAKPIDVDNLISTLDEILG</sequence>
<feature type="modified residue" description="4-aspartylphosphate" evidence="8">
    <location>
        <position position="977"/>
    </location>
</feature>
<dbReference type="SMART" id="SM00091">
    <property type="entry name" value="PAS"/>
    <property type="match status" value="2"/>
</dbReference>
<dbReference type="PANTHER" id="PTHR45339">
    <property type="entry name" value="HYBRID SIGNAL TRANSDUCTION HISTIDINE KINASE J"/>
    <property type="match status" value="1"/>
</dbReference>
<evidence type="ECO:0000256" key="9">
    <source>
        <dbReference type="SAM" id="Coils"/>
    </source>
</evidence>
<evidence type="ECO:0000256" key="8">
    <source>
        <dbReference type="PROSITE-ProRule" id="PRU00169"/>
    </source>
</evidence>
<evidence type="ECO:0000256" key="4">
    <source>
        <dbReference type="ARBA" id="ARBA00022553"/>
    </source>
</evidence>
<dbReference type="InterPro" id="IPR011006">
    <property type="entry name" value="CheY-like_superfamily"/>
</dbReference>
<dbReference type="InterPro" id="IPR036097">
    <property type="entry name" value="HisK_dim/P_sf"/>
</dbReference>
<evidence type="ECO:0000256" key="3">
    <source>
        <dbReference type="ARBA" id="ARBA00018672"/>
    </source>
</evidence>
<accession>A0A2K4ZIW1</accession>
<evidence type="ECO:0000259" key="10">
    <source>
        <dbReference type="PROSITE" id="PS50109"/>
    </source>
</evidence>
<dbReference type="RefSeq" id="WP_103240454.1">
    <property type="nucleotide sequence ID" value="NZ_JANJZD010000001.1"/>
</dbReference>
<dbReference type="Pfam" id="PF08448">
    <property type="entry name" value="PAS_4"/>
    <property type="match status" value="1"/>
</dbReference>